<evidence type="ECO:0008006" key="12">
    <source>
        <dbReference type="Google" id="ProtNLM"/>
    </source>
</evidence>
<evidence type="ECO:0000256" key="2">
    <source>
        <dbReference type="ARBA" id="ARBA00008022"/>
    </source>
</evidence>
<evidence type="ECO:0000256" key="3">
    <source>
        <dbReference type="ARBA" id="ARBA00022525"/>
    </source>
</evidence>
<dbReference type="GO" id="GO:0006879">
    <property type="term" value="P:intracellular iron ion homeostasis"/>
    <property type="evidence" value="ECO:0007669"/>
    <property type="project" value="InterPro"/>
</dbReference>
<dbReference type="AlphaFoldDB" id="A0AAD7SM15"/>
<dbReference type="GO" id="GO:0042742">
    <property type="term" value="P:defense response to bacterium"/>
    <property type="evidence" value="ECO:0007669"/>
    <property type="project" value="UniProtKB-KW"/>
</dbReference>
<evidence type="ECO:0000256" key="8">
    <source>
        <dbReference type="ARBA" id="ARBA00023157"/>
    </source>
</evidence>
<reference evidence="10" key="1">
    <citation type="journal article" date="2023" name="Science">
        <title>Genome structures resolve the early diversification of teleost fishes.</title>
        <authorList>
            <person name="Parey E."/>
            <person name="Louis A."/>
            <person name="Montfort J."/>
            <person name="Bouchez O."/>
            <person name="Roques C."/>
            <person name="Iampietro C."/>
            <person name="Lluch J."/>
            <person name="Castinel A."/>
            <person name="Donnadieu C."/>
            <person name="Desvignes T."/>
            <person name="Floi Bucao C."/>
            <person name="Jouanno E."/>
            <person name="Wen M."/>
            <person name="Mejri S."/>
            <person name="Dirks R."/>
            <person name="Jansen H."/>
            <person name="Henkel C."/>
            <person name="Chen W.J."/>
            <person name="Zahm M."/>
            <person name="Cabau C."/>
            <person name="Klopp C."/>
            <person name="Thompson A.W."/>
            <person name="Robinson-Rechavi M."/>
            <person name="Braasch I."/>
            <person name="Lecointre G."/>
            <person name="Bobe J."/>
            <person name="Postlethwait J.H."/>
            <person name="Berthelot C."/>
            <person name="Roest Crollius H."/>
            <person name="Guiguen Y."/>
        </authorList>
    </citation>
    <scope>NUCLEOTIDE SEQUENCE</scope>
    <source>
        <strain evidence="10">NC1722</strain>
    </source>
</reference>
<dbReference type="PANTHER" id="PTHR16877:SF0">
    <property type="entry name" value="HEPCIDIN"/>
    <property type="match status" value="1"/>
</dbReference>
<evidence type="ECO:0000256" key="9">
    <source>
        <dbReference type="SAM" id="SignalP"/>
    </source>
</evidence>
<keyword evidence="6 9" id="KW-0732">Signal</keyword>
<dbReference type="InterPro" id="IPR010500">
    <property type="entry name" value="Hepcidin"/>
</dbReference>
<keyword evidence="11" id="KW-1185">Reference proteome</keyword>
<evidence type="ECO:0000256" key="5">
    <source>
        <dbReference type="ARBA" id="ARBA00022702"/>
    </source>
</evidence>
<evidence type="ECO:0000313" key="10">
    <source>
        <dbReference type="EMBL" id="KAJ8404993.1"/>
    </source>
</evidence>
<dbReference type="EMBL" id="JAINUG010000050">
    <property type="protein sequence ID" value="KAJ8404993.1"/>
    <property type="molecule type" value="Genomic_DNA"/>
</dbReference>
<evidence type="ECO:0000256" key="7">
    <source>
        <dbReference type="ARBA" id="ARBA00023022"/>
    </source>
</evidence>
<organism evidence="10 11">
    <name type="scientific">Aldrovandia affinis</name>
    <dbReference type="NCBI Taxonomy" id="143900"/>
    <lineage>
        <taxon>Eukaryota</taxon>
        <taxon>Metazoa</taxon>
        <taxon>Chordata</taxon>
        <taxon>Craniata</taxon>
        <taxon>Vertebrata</taxon>
        <taxon>Euteleostomi</taxon>
        <taxon>Actinopterygii</taxon>
        <taxon>Neopterygii</taxon>
        <taxon>Teleostei</taxon>
        <taxon>Notacanthiformes</taxon>
        <taxon>Halosauridae</taxon>
        <taxon>Aldrovandia</taxon>
    </lineage>
</organism>
<comment type="subcellular location">
    <subcellularLocation>
        <location evidence="1">Secreted</location>
    </subcellularLocation>
</comment>
<dbReference type="GO" id="GO:0005576">
    <property type="term" value="C:extracellular region"/>
    <property type="evidence" value="ECO:0007669"/>
    <property type="project" value="UniProtKB-SubCell"/>
</dbReference>
<evidence type="ECO:0000256" key="1">
    <source>
        <dbReference type="ARBA" id="ARBA00004613"/>
    </source>
</evidence>
<keyword evidence="4" id="KW-0929">Antimicrobial</keyword>
<comment type="similarity">
    <text evidence="2">Belongs to the hepcidin family.</text>
</comment>
<sequence>MKMKSLCIVGVVVFLCICVLHCTALPYSEMRAQETGGSDVDGEEVQQTVATVEETDPLVLFRAKRESHISLCRYCCKCCRNKGCGFCCRF</sequence>
<feature type="signal peptide" evidence="9">
    <location>
        <begin position="1"/>
        <end position="24"/>
    </location>
</feature>
<dbReference type="Pfam" id="PF06446">
    <property type="entry name" value="Hepcidin"/>
    <property type="match status" value="1"/>
</dbReference>
<feature type="chain" id="PRO_5042276793" description="Hepcidin" evidence="9">
    <location>
        <begin position="25"/>
        <end position="90"/>
    </location>
</feature>
<accession>A0AAD7SM15</accession>
<dbReference type="GO" id="GO:0005179">
    <property type="term" value="F:hormone activity"/>
    <property type="evidence" value="ECO:0007669"/>
    <property type="project" value="UniProtKB-KW"/>
</dbReference>
<dbReference type="PANTHER" id="PTHR16877">
    <property type="entry name" value="HEPCIDIN"/>
    <property type="match status" value="1"/>
</dbReference>
<keyword evidence="3" id="KW-0964">Secreted</keyword>
<gene>
    <name evidence="10" type="ORF">AAFF_G00329140</name>
</gene>
<evidence type="ECO:0000256" key="6">
    <source>
        <dbReference type="ARBA" id="ARBA00022729"/>
    </source>
</evidence>
<comment type="caution">
    <text evidence="10">The sequence shown here is derived from an EMBL/GenBank/DDBJ whole genome shotgun (WGS) entry which is preliminary data.</text>
</comment>
<keyword evidence="5" id="KW-0372">Hormone</keyword>
<proteinExistence type="inferred from homology"/>
<protein>
    <recommendedName>
        <fullName evidence="12">Hepcidin</fullName>
    </recommendedName>
</protein>
<evidence type="ECO:0000256" key="4">
    <source>
        <dbReference type="ARBA" id="ARBA00022529"/>
    </source>
</evidence>
<keyword evidence="7" id="KW-0044">Antibiotic</keyword>
<name>A0AAD7SM15_9TELE</name>
<keyword evidence="8" id="KW-1015">Disulfide bond</keyword>
<dbReference type="Proteomes" id="UP001221898">
    <property type="component" value="Unassembled WGS sequence"/>
</dbReference>
<evidence type="ECO:0000313" key="11">
    <source>
        <dbReference type="Proteomes" id="UP001221898"/>
    </source>
</evidence>